<evidence type="ECO:0000256" key="1">
    <source>
        <dbReference type="SAM" id="MobiDB-lite"/>
    </source>
</evidence>
<reference evidence="2" key="1">
    <citation type="journal article" date="2020" name="Phytopathology">
        <title>Genome Sequence Resources of Colletotrichum truncatum, C. plurivorum, C. musicola, and C. sojae: Four Species Pathogenic to Soybean (Glycine max).</title>
        <authorList>
            <person name="Rogerio F."/>
            <person name="Boufleur T.R."/>
            <person name="Ciampi-Guillardi M."/>
            <person name="Sukno S.A."/>
            <person name="Thon M.R."/>
            <person name="Massola Junior N.S."/>
            <person name="Baroncelli R."/>
        </authorList>
    </citation>
    <scope>NUCLEOTIDE SEQUENCE</scope>
    <source>
        <strain evidence="2">LFN0074</strain>
    </source>
</reference>
<organism evidence="2 3">
    <name type="scientific">Colletotrichum musicola</name>
    <dbReference type="NCBI Taxonomy" id="2175873"/>
    <lineage>
        <taxon>Eukaryota</taxon>
        <taxon>Fungi</taxon>
        <taxon>Dikarya</taxon>
        <taxon>Ascomycota</taxon>
        <taxon>Pezizomycotina</taxon>
        <taxon>Sordariomycetes</taxon>
        <taxon>Hypocreomycetidae</taxon>
        <taxon>Glomerellales</taxon>
        <taxon>Glomerellaceae</taxon>
        <taxon>Colletotrichum</taxon>
        <taxon>Colletotrichum orchidearum species complex</taxon>
    </lineage>
</organism>
<sequence length="244" mass="26252">LSSVIKAQGSSSVIKAQGSSSLRLTGLPLASSKHGALSGSWPSRCRHPDIVLLRPRTGSGRPSTLWTLASDPFGGRRPPRIPFGSGTLVNRVDSCEEGDRGWSAVVWCDVSVHPSQRTQAQSLPTPSGTPDTSHEERRAQAGTQPKKKTIEGTEHGSNSSNSRCNGHTLLLASYFYRRAFLLAFALRSYDNRRGRGRHKMISVQDGHWSISTGNDHHIVAATATVQGQSPAPVAALRRRGGLDC</sequence>
<gene>
    <name evidence="2" type="ORF">CMUS01_05047</name>
</gene>
<proteinExistence type="predicted"/>
<dbReference type="EMBL" id="WIGM01000145">
    <property type="protein sequence ID" value="KAF6837347.1"/>
    <property type="molecule type" value="Genomic_DNA"/>
</dbReference>
<feature type="region of interest" description="Disordered" evidence="1">
    <location>
        <begin position="116"/>
        <end position="162"/>
    </location>
</feature>
<accession>A0A8H6NKV2</accession>
<dbReference type="AlphaFoldDB" id="A0A8H6NKV2"/>
<feature type="non-terminal residue" evidence="2">
    <location>
        <position position="1"/>
    </location>
</feature>
<evidence type="ECO:0000313" key="3">
    <source>
        <dbReference type="Proteomes" id="UP000639643"/>
    </source>
</evidence>
<feature type="compositionally biased region" description="Polar residues" evidence="1">
    <location>
        <begin position="116"/>
        <end position="131"/>
    </location>
</feature>
<dbReference type="Proteomes" id="UP000639643">
    <property type="component" value="Unassembled WGS sequence"/>
</dbReference>
<protein>
    <submittedName>
        <fullName evidence="2">Uncharacterized protein</fullName>
    </submittedName>
</protein>
<keyword evidence="3" id="KW-1185">Reference proteome</keyword>
<comment type="caution">
    <text evidence="2">The sequence shown here is derived from an EMBL/GenBank/DDBJ whole genome shotgun (WGS) entry which is preliminary data.</text>
</comment>
<evidence type="ECO:0000313" key="2">
    <source>
        <dbReference type="EMBL" id="KAF6837347.1"/>
    </source>
</evidence>
<name>A0A8H6NKV2_9PEZI</name>